<proteinExistence type="inferred from homology"/>
<dbReference type="SUPFAM" id="SSF81338">
    <property type="entry name" value="Aquaporin-like"/>
    <property type="match status" value="1"/>
</dbReference>
<evidence type="ECO:0000256" key="5">
    <source>
        <dbReference type="ARBA" id="ARBA00023136"/>
    </source>
</evidence>
<dbReference type="InterPro" id="IPR022357">
    <property type="entry name" value="MIP_CS"/>
</dbReference>
<keyword evidence="9" id="KW-1185">Reference proteome</keyword>
<reference evidence="8 9" key="1">
    <citation type="submission" date="2016-10" db="EMBL/GenBank/DDBJ databases">
        <authorList>
            <person name="de Groot N.N."/>
        </authorList>
    </citation>
    <scope>NUCLEOTIDE SEQUENCE [LARGE SCALE GENOMIC DNA]</scope>
    <source>
        <strain evidence="8 9">DSM 44149</strain>
    </source>
</reference>
<keyword evidence="2 6" id="KW-0813">Transport</keyword>
<dbReference type="PROSITE" id="PS00221">
    <property type="entry name" value="MIP"/>
    <property type="match status" value="1"/>
</dbReference>
<keyword evidence="3 6" id="KW-0812">Transmembrane</keyword>
<organism evidence="8 9">
    <name type="scientific">Allokutzneria albata</name>
    <name type="common">Kibdelosporangium albatum</name>
    <dbReference type="NCBI Taxonomy" id="211114"/>
    <lineage>
        <taxon>Bacteria</taxon>
        <taxon>Bacillati</taxon>
        <taxon>Actinomycetota</taxon>
        <taxon>Actinomycetes</taxon>
        <taxon>Pseudonocardiales</taxon>
        <taxon>Pseudonocardiaceae</taxon>
        <taxon>Allokutzneria</taxon>
    </lineage>
</organism>
<dbReference type="AlphaFoldDB" id="A0A1G9SWD3"/>
<dbReference type="OrthoDB" id="9807293at2"/>
<feature type="transmembrane region" description="Helical" evidence="7">
    <location>
        <begin position="220"/>
        <end position="241"/>
    </location>
</feature>
<dbReference type="Proteomes" id="UP000183376">
    <property type="component" value="Chromosome I"/>
</dbReference>
<comment type="similarity">
    <text evidence="6">Belongs to the MIP/aquaporin (TC 1.A.8) family.</text>
</comment>
<dbReference type="InterPro" id="IPR023271">
    <property type="entry name" value="Aquaporin-like"/>
</dbReference>
<feature type="transmembrane region" description="Helical" evidence="7">
    <location>
        <begin position="56"/>
        <end position="76"/>
    </location>
</feature>
<evidence type="ECO:0000256" key="7">
    <source>
        <dbReference type="SAM" id="Phobius"/>
    </source>
</evidence>
<dbReference type="InterPro" id="IPR034294">
    <property type="entry name" value="Aquaporin_transptr"/>
</dbReference>
<dbReference type="PRINTS" id="PR00783">
    <property type="entry name" value="MINTRINSICP"/>
</dbReference>
<evidence type="ECO:0000256" key="6">
    <source>
        <dbReference type="RuleBase" id="RU000477"/>
    </source>
</evidence>
<accession>A0A1G9SWD3</accession>
<name>A0A1G9SWD3_ALLAB</name>
<protein>
    <submittedName>
        <fullName evidence="8">Aquaporin Z</fullName>
    </submittedName>
</protein>
<dbReference type="InterPro" id="IPR000425">
    <property type="entry name" value="MIP"/>
</dbReference>
<dbReference type="Pfam" id="PF00230">
    <property type="entry name" value="MIP"/>
    <property type="match status" value="1"/>
</dbReference>
<evidence type="ECO:0000313" key="8">
    <source>
        <dbReference type="EMBL" id="SDM39667.1"/>
    </source>
</evidence>
<comment type="subcellular location">
    <subcellularLocation>
        <location evidence="1">Membrane</location>
        <topology evidence="1">Multi-pass membrane protein</topology>
    </subcellularLocation>
</comment>
<dbReference type="PANTHER" id="PTHR45724">
    <property type="entry name" value="AQUAPORIN NIP2-1"/>
    <property type="match status" value="1"/>
</dbReference>
<evidence type="ECO:0000256" key="2">
    <source>
        <dbReference type="ARBA" id="ARBA00022448"/>
    </source>
</evidence>
<feature type="transmembrane region" description="Helical" evidence="7">
    <location>
        <begin position="148"/>
        <end position="170"/>
    </location>
</feature>
<feature type="transmembrane region" description="Helical" evidence="7">
    <location>
        <begin position="26"/>
        <end position="44"/>
    </location>
</feature>
<dbReference type="Gene3D" id="1.20.1080.10">
    <property type="entry name" value="Glycerol uptake facilitator protein"/>
    <property type="match status" value="1"/>
</dbReference>
<dbReference type="PANTHER" id="PTHR45724:SF13">
    <property type="entry name" value="AQUAPORIN NIP1-1-RELATED"/>
    <property type="match status" value="1"/>
</dbReference>
<dbReference type="RefSeq" id="WP_052408146.1">
    <property type="nucleotide sequence ID" value="NZ_JOEF01000039.1"/>
</dbReference>
<feature type="transmembrane region" description="Helical" evidence="7">
    <location>
        <begin position="177"/>
        <end position="200"/>
    </location>
</feature>
<dbReference type="GO" id="GO:0015267">
    <property type="term" value="F:channel activity"/>
    <property type="evidence" value="ECO:0007669"/>
    <property type="project" value="InterPro"/>
</dbReference>
<sequence length="250" mass="25777">MTLQAQNTVVARVGPSISPVRVAEEFALTCVLLFLVVSSTRWVLDPASPLHVADFGLALAALGVFSGVLVAVLILSPPGQRCGAHMNPAITIAVWLLDAFPGRQVLPYVGAQLAGSVTGVGLARLTWGEATENVSFAAVRAAPGWEPAAVFLAESGLMIAVVVLVGFLLASPSRTRLMPYAIGVVVTFVITVFGPLSGGSVNPARQWGPALFATGLGGDLWIYLTAPVLGAVLGAGVHYLLGARATSKRA</sequence>
<dbReference type="eggNOG" id="COG0580">
    <property type="taxonomic scope" value="Bacteria"/>
</dbReference>
<gene>
    <name evidence="8" type="ORF">SAMN04489726_1417</name>
</gene>
<evidence type="ECO:0000313" key="9">
    <source>
        <dbReference type="Proteomes" id="UP000183376"/>
    </source>
</evidence>
<dbReference type="STRING" id="211114.SAMN04489726_1417"/>
<evidence type="ECO:0000256" key="1">
    <source>
        <dbReference type="ARBA" id="ARBA00004141"/>
    </source>
</evidence>
<dbReference type="GO" id="GO:0016020">
    <property type="term" value="C:membrane"/>
    <property type="evidence" value="ECO:0007669"/>
    <property type="project" value="UniProtKB-SubCell"/>
</dbReference>
<evidence type="ECO:0000256" key="3">
    <source>
        <dbReference type="ARBA" id="ARBA00022692"/>
    </source>
</evidence>
<keyword evidence="4 7" id="KW-1133">Transmembrane helix</keyword>
<keyword evidence="5 7" id="KW-0472">Membrane</keyword>
<dbReference type="EMBL" id="LT629701">
    <property type="protein sequence ID" value="SDM39667.1"/>
    <property type="molecule type" value="Genomic_DNA"/>
</dbReference>
<evidence type="ECO:0000256" key="4">
    <source>
        <dbReference type="ARBA" id="ARBA00022989"/>
    </source>
</evidence>